<evidence type="ECO:0000313" key="2">
    <source>
        <dbReference type="Proteomes" id="UP001202289"/>
    </source>
</evidence>
<organism evidence="1 2">
    <name type="scientific">Bacillus cytotoxicus</name>
    <dbReference type="NCBI Taxonomy" id="580165"/>
    <lineage>
        <taxon>Bacteria</taxon>
        <taxon>Bacillati</taxon>
        <taxon>Bacillota</taxon>
        <taxon>Bacilli</taxon>
        <taxon>Bacillales</taxon>
        <taxon>Bacillaceae</taxon>
        <taxon>Bacillus</taxon>
        <taxon>Bacillus cereus group</taxon>
    </lineage>
</organism>
<keyword evidence="1" id="KW-0482">Metalloprotease</keyword>
<keyword evidence="1" id="KW-0645">Protease</keyword>
<protein>
    <submittedName>
        <fullName evidence="1">CPBP family intramembrane metalloprotease</fullName>
    </submittedName>
</protein>
<evidence type="ECO:0000313" key="1">
    <source>
        <dbReference type="EMBL" id="MCM3736505.1"/>
    </source>
</evidence>
<keyword evidence="1" id="KW-0378">Hydrolase</keyword>
<reference evidence="1" key="1">
    <citation type="submission" date="2022-05" db="EMBL/GenBank/DDBJ databases">
        <title>Comparative Genomics of Spacecraft Associated Microbes.</title>
        <authorList>
            <person name="Tran M.T."/>
            <person name="Wright A."/>
            <person name="Seuylemezian A."/>
            <person name="Eisen J."/>
            <person name="Coil D."/>
        </authorList>
    </citation>
    <scope>NUCLEOTIDE SEQUENCE</scope>
    <source>
        <strain evidence="1">FAIRING 10M-2.2</strain>
    </source>
</reference>
<comment type="caution">
    <text evidence="1">The sequence shown here is derived from an EMBL/GenBank/DDBJ whole genome shotgun (WGS) entry which is preliminary data.</text>
</comment>
<proteinExistence type="predicted"/>
<accession>A0ACC6A6L3</accession>
<dbReference type="EMBL" id="JAMBOP010000012">
    <property type="protein sequence ID" value="MCM3736505.1"/>
    <property type="molecule type" value="Genomic_DNA"/>
</dbReference>
<keyword evidence="2" id="KW-1185">Reference proteome</keyword>
<gene>
    <name evidence="1" type="ORF">M3215_11880</name>
</gene>
<dbReference type="Proteomes" id="UP001202289">
    <property type="component" value="Unassembled WGS sequence"/>
</dbReference>
<sequence length="336" mass="38094">MNVNEKLVISAVLCGSLFMVVYVVHSVGLSIGEIAAAKTHFMAFKYLGSLLGVLMGISIIVMLSKSLRVKNSMKEIFEIKPIKFLEIVPIRKIRIRDAFLIMLLVIFELPLVNFLDELGKGIFGDYTQVFGTLSEKTNFFVFVLGLSIFGPILEELLTRGLVLYQFRSYNPVIAVIITTVTFSVMHANPHQATYTLSSSIIYTLVTFATGSILASILAHGIHNLIATVFVYYFPEVTISQWYVVIPCTIIVVILLYILLKKSKVMSYWKGEKTDLIFPCVFLFVFTAFFVMDPNVKSYELFVFWYFTCIGLYICKQITMKNRIAAIKVDNFQEDSK</sequence>
<name>A0ACC6A6L3_9BACI</name>